<dbReference type="GO" id="GO:0004497">
    <property type="term" value="F:monooxygenase activity"/>
    <property type="evidence" value="ECO:0007669"/>
    <property type="project" value="UniProtKB-ARBA"/>
</dbReference>
<keyword evidence="1" id="KW-0001">2Fe-2S</keyword>
<keyword evidence="4" id="KW-0411">Iron-sulfur</keyword>
<evidence type="ECO:0000256" key="3">
    <source>
        <dbReference type="ARBA" id="ARBA00023004"/>
    </source>
</evidence>
<evidence type="ECO:0000256" key="1">
    <source>
        <dbReference type="ARBA" id="ARBA00022714"/>
    </source>
</evidence>
<dbReference type="RefSeq" id="WP_096467243.1">
    <property type="nucleotide sequence ID" value="NZ_AP017312.1"/>
</dbReference>
<dbReference type="GO" id="GO:0016705">
    <property type="term" value="F:oxidoreductase activity, acting on paired donors, with incorporation or reduction of molecular oxygen"/>
    <property type="evidence" value="ECO:0007669"/>
    <property type="project" value="UniProtKB-ARBA"/>
</dbReference>
<dbReference type="GO" id="GO:0051537">
    <property type="term" value="F:2 iron, 2 sulfur cluster binding"/>
    <property type="evidence" value="ECO:0007669"/>
    <property type="project" value="UniProtKB-KW"/>
</dbReference>
<dbReference type="EC" id="1.10.9.1" evidence="6"/>
<dbReference type="Gene3D" id="2.102.10.10">
    <property type="entry name" value="Rieske [2Fe-2S] iron-sulphur domain"/>
    <property type="match status" value="1"/>
</dbReference>
<dbReference type="PANTHER" id="PTHR13847:SF274">
    <property type="entry name" value="RIESKE 2FE-2S IRON-SULFUR PROTEIN YHFW-RELATED"/>
    <property type="match status" value="1"/>
</dbReference>
<evidence type="ECO:0000256" key="5">
    <source>
        <dbReference type="ARBA" id="ARBA00023157"/>
    </source>
</evidence>
<dbReference type="GO" id="GO:0046872">
    <property type="term" value="F:metal ion binding"/>
    <property type="evidence" value="ECO:0007669"/>
    <property type="project" value="UniProtKB-KW"/>
</dbReference>
<dbReference type="SUPFAM" id="SSF50022">
    <property type="entry name" value="ISP domain"/>
    <property type="match status" value="1"/>
</dbReference>
<keyword evidence="3" id="KW-0408">Iron</keyword>
<evidence type="ECO:0000256" key="4">
    <source>
        <dbReference type="ARBA" id="ARBA00023014"/>
    </source>
</evidence>
<organism evidence="6 7">
    <name type="scientific">Aneurinibacillus soli</name>
    <dbReference type="NCBI Taxonomy" id="1500254"/>
    <lineage>
        <taxon>Bacteria</taxon>
        <taxon>Bacillati</taxon>
        <taxon>Bacillota</taxon>
        <taxon>Bacilli</taxon>
        <taxon>Bacillales</taxon>
        <taxon>Paenibacillaceae</taxon>
        <taxon>Aneurinibacillus group</taxon>
        <taxon>Aneurinibacillus</taxon>
    </lineage>
</organism>
<dbReference type="InterPro" id="IPR038010">
    <property type="entry name" value="YhfW_C"/>
</dbReference>
<dbReference type="Proteomes" id="UP000217696">
    <property type="component" value="Chromosome"/>
</dbReference>
<evidence type="ECO:0000313" key="7">
    <source>
        <dbReference type="Proteomes" id="UP000217696"/>
    </source>
</evidence>
<dbReference type="KEGG" id="asoc:CB4_03778"/>
<dbReference type="EMBL" id="AP017312">
    <property type="protein sequence ID" value="BAU29578.1"/>
    <property type="molecule type" value="Genomic_DNA"/>
</dbReference>
<evidence type="ECO:0000256" key="2">
    <source>
        <dbReference type="ARBA" id="ARBA00022723"/>
    </source>
</evidence>
<protein>
    <submittedName>
        <fullName evidence="6">Cytochrome b6-f complex iron-sulfur subunit</fullName>
        <ecNumber evidence="6">1.10.9.1</ecNumber>
    </submittedName>
</protein>
<evidence type="ECO:0000313" key="6">
    <source>
        <dbReference type="EMBL" id="BAU29578.1"/>
    </source>
</evidence>
<dbReference type="InterPro" id="IPR017941">
    <property type="entry name" value="Rieske_2Fe-2S"/>
</dbReference>
<dbReference type="OrthoDB" id="9767869at2"/>
<dbReference type="PRINTS" id="PR00162">
    <property type="entry name" value="RIESKE"/>
</dbReference>
<dbReference type="InterPro" id="IPR036188">
    <property type="entry name" value="FAD/NAD-bd_sf"/>
</dbReference>
<dbReference type="Pfam" id="PF01266">
    <property type="entry name" value="DAO"/>
    <property type="match status" value="1"/>
</dbReference>
<dbReference type="Pfam" id="PF00355">
    <property type="entry name" value="Rieske"/>
    <property type="match status" value="1"/>
</dbReference>
<dbReference type="GO" id="GO:0005737">
    <property type="term" value="C:cytoplasm"/>
    <property type="evidence" value="ECO:0007669"/>
    <property type="project" value="TreeGrafter"/>
</dbReference>
<sequence>MAENHSAKAKLPQFPEPYWRDAKGLPSFPKLNYDIKVETAIIGGGISGITTAYLLAKEGVKVALIDAGTLLNGTTGHTTAKITAQHDLIYHELMQTIGKEQAALYYQANTNALHFIKNTVAEHKIECDLTEEDAYIYTNSEEYVSKLHDEFTSYQEIGIDSEYVESIPLPLQTKAAIVMKKQAQFHPVAYLFSLVRFITEAGGAIYENTTAVDIEEGSQPKIITREGHTITCDNAIICSHFPFYDGSGFYFSRMYAERSYVLGIKIKQDYPGGMYLSAENPKRSLRYTMMNGEKLVLLGGESHKAGQGICTFKHYEALQAFGAETFDIKEIPYRWSTQDLITLDKIPYIGRLTSNSPNIFVATGYRKWGMTNGTTAALLLKDLIAQRDNPYAELYSPSRFNADPSVKNFIVQNADVAKHLIIGKLEVVFTKAEDLSNDEGAVVTVNGKRAGAYKDRNGTLHLVDTTCTHMGCEVEWNDGERTWDCPCHGSRFSVDGDVIEGPAEQPLKKVEEE</sequence>
<dbReference type="InterPro" id="IPR005805">
    <property type="entry name" value="Rieske_Fe-S_prot_C"/>
</dbReference>
<dbReference type="Gene3D" id="3.30.9.10">
    <property type="entry name" value="D-Amino Acid Oxidase, subunit A, domain 2"/>
    <property type="match status" value="1"/>
</dbReference>
<name>A0A0U5B0R6_9BACL</name>
<reference evidence="6 7" key="1">
    <citation type="submission" date="2015-12" db="EMBL/GenBank/DDBJ databases">
        <title>Genome sequence of Aneurinibacillus soli.</title>
        <authorList>
            <person name="Lee J.S."/>
            <person name="Lee K.C."/>
            <person name="Kim K.K."/>
            <person name="Lee B.W."/>
        </authorList>
    </citation>
    <scope>NUCLEOTIDE SEQUENCE [LARGE SCALE GENOMIC DNA]</scope>
    <source>
        <strain evidence="6 7">CB4</strain>
    </source>
</reference>
<gene>
    <name evidence="6" type="primary">petC</name>
    <name evidence="6" type="ORF">CB4_03778</name>
</gene>
<keyword evidence="6" id="KW-0560">Oxidoreductase</keyword>
<keyword evidence="2" id="KW-0479">Metal-binding</keyword>
<dbReference type="FunFam" id="2.102.10.10:FF:000014">
    <property type="entry name" value="Oxidoreductase, FAD dependent"/>
    <property type="match status" value="1"/>
</dbReference>
<dbReference type="GO" id="GO:0016020">
    <property type="term" value="C:membrane"/>
    <property type="evidence" value="ECO:0007669"/>
    <property type="project" value="InterPro"/>
</dbReference>
<dbReference type="CDD" id="cd03477">
    <property type="entry name" value="Rieske_YhfW_C"/>
    <property type="match status" value="1"/>
</dbReference>
<dbReference type="SUPFAM" id="SSF51971">
    <property type="entry name" value="Nucleotide-binding domain"/>
    <property type="match status" value="1"/>
</dbReference>
<dbReference type="PROSITE" id="PS51296">
    <property type="entry name" value="RIESKE"/>
    <property type="match status" value="1"/>
</dbReference>
<proteinExistence type="predicted"/>
<dbReference type="AlphaFoldDB" id="A0A0U5B0R6"/>
<keyword evidence="7" id="KW-1185">Reference proteome</keyword>
<dbReference type="Gene3D" id="3.50.50.60">
    <property type="entry name" value="FAD/NAD(P)-binding domain"/>
    <property type="match status" value="1"/>
</dbReference>
<accession>A0A0U5B0R6</accession>
<dbReference type="InterPro" id="IPR036922">
    <property type="entry name" value="Rieske_2Fe-2S_sf"/>
</dbReference>
<keyword evidence="5" id="KW-1015">Disulfide bond</keyword>
<dbReference type="InterPro" id="IPR006076">
    <property type="entry name" value="FAD-dep_OxRdtase"/>
</dbReference>
<dbReference type="PANTHER" id="PTHR13847">
    <property type="entry name" value="SARCOSINE DEHYDROGENASE-RELATED"/>
    <property type="match status" value="1"/>
</dbReference>